<dbReference type="EMBL" id="BJWL01000022">
    <property type="protein sequence ID" value="GFZ11059.1"/>
    <property type="molecule type" value="Genomic_DNA"/>
</dbReference>
<proteinExistence type="predicted"/>
<feature type="compositionally biased region" description="Basic and acidic residues" evidence="1">
    <location>
        <begin position="404"/>
        <end position="416"/>
    </location>
</feature>
<evidence type="ECO:0000313" key="2">
    <source>
        <dbReference type="EMBL" id="GFZ11059.1"/>
    </source>
</evidence>
<feature type="region of interest" description="Disordered" evidence="1">
    <location>
        <begin position="495"/>
        <end position="519"/>
    </location>
</feature>
<dbReference type="AlphaFoldDB" id="A0A7J0GJR8"/>
<dbReference type="Proteomes" id="UP000585474">
    <property type="component" value="Unassembled WGS sequence"/>
</dbReference>
<name>A0A7J0GJR8_9ERIC</name>
<evidence type="ECO:0000256" key="1">
    <source>
        <dbReference type="SAM" id="MobiDB-lite"/>
    </source>
</evidence>
<comment type="caution">
    <text evidence="2">The sequence shown here is derived from an EMBL/GenBank/DDBJ whole genome shotgun (WGS) entry which is preliminary data.</text>
</comment>
<protein>
    <submittedName>
        <fullName evidence="2">Uncharacterized protein</fullName>
    </submittedName>
</protein>
<reference evidence="2 3" key="1">
    <citation type="submission" date="2019-07" db="EMBL/GenBank/DDBJ databases">
        <title>De Novo Assembly of kiwifruit Actinidia rufa.</title>
        <authorList>
            <person name="Sugita-Konishi S."/>
            <person name="Sato K."/>
            <person name="Mori E."/>
            <person name="Abe Y."/>
            <person name="Kisaki G."/>
            <person name="Hamano K."/>
            <person name="Suezawa K."/>
            <person name="Otani M."/>
            <person name="Fukuda T."/>
            <person name="Manabe T."/>
            <person name="Gomi K."/>
            <person name="Tabuchi M."/>
            <person name="Akimitsu K."/>
            <person name="Kataoka I."/>
        </authorList>
    </citation>
    <scope>NUCLEOTIDE SEQUENCE [LARGE SCALE GENOMIC DNA]</scope>
    <source>
        <strain evidence="3">cv. Fuchu</strain>
    </source>
</reference>
<evidence type="ECO:0000313" key="3">
    <source>
        <dbReference type="Proteomes" id="UP000585474"/>
    </source>
</evidence>
<feature type="region of interest" description="Disordered" evidence="1">
    <location>
        <begin position="383"/>
        <end position="416"/>
    </location>
</feature>
<organism evidence="2 3">
    <name type="scientific">Actinidia rufa</name>
    <dbReference type="NCBI Taxonomy" id="165716"/>
    <lineage>
        <taxon>Eukaryota</taxon>
        <taxon>Viridiplantae</taxon>
        <taxon>Streptophyta</taxon>
        <taxon>Embryophyta</taxon>
        <taxon>Tracheophyta</taxon>
        <taxon>Spermatophyta</taxon>
        <taxon>Magnoliopsida</taxon>
        <taxon>eudicotyledons</taxon>
        <taxon>Gunneridae</taxon>
        <taxon>Pentapetalae</taxon>
        <taxon>asterids</taxon>
        <taxon>Ericales</taxon>
        <taxon>Actinidiaceae</taxon>
        <taxon>Actinidia</taxon>
    </lineage>
</organism>
<keyword evidence="3" id="KW-1185">Reference proteome</keyword>
<feature type="compositionally biased region" description="Basic and acidic residues" evidence="1">
    <location>
        <begin position="495"/>
        <end position="504"/>
    </location>
</feature>
<accession>A0A7J0GJR8</accession>
<sequence length="519" mass="57409">MVNRDWGDFFERFGILGLPGIFQNKLFHLSRNVPVMPAVCGEISSSDGSRGDRLDSSSVVARGWSYKRGAVYTMKSCQYGGLLWFGSQVIGKLIHPKGCVVFPPNQSGGMEGCNLSSPIFIFSKPEMNKMSAELPLSIRISGLKLAMTAETTKASSWAENNPRYCVRVPVEFTIFVPVLLWGLNSGGERSTRTPVIDRLNLGRVSCISSPPCNQLASYQVLFSYDPPFLVACVWPRPTPLRRYTCRLCSRGRTKSQEHFWKGSRTAGQVGAFFCRFLQLMKLATKSRLSSPKESTVPGSLNFEEIRVLNTLSVNGGSVCLTGRPRLWSISSSVNWRQVWHPNLESSVRWTYLVPGVAPSMRASPPSYSGSRLTRFRRGLRSRRDGLGAGAYPSLVRRSNGPCPESRRDPRKDEYGKISRRIGDIIGKIASGDIPLEMGVDQAKYSTSQGKEEKHFGSGRAHMSTLMVALASSVEMTWRGSELNVGLVLPRSRGFRDKQPLERSRATSSVKALGRGTCLS</sequence>
<gene>
    <name evidence="2" type="ORF">Acr_22g0004570</name>
</gene>